<evidence type="ECO:0000313" key="3">
    <source>
        <dbReference type="Proteomes" id="UP000283895"/>
    </source>
</evidence>
<dbReference type="EMBL" id="LKEA01000090">
    <property type="protein sequence ID" value="ROV87686.1"/>
    <property type="molecule type" value="Genomic_DNA"/>
</dbReference>
<evidence type="ECO:0000313" key="2">
    <source>
        <dbReference type="EMBL" id="ROV87686.1"/>
    </source>
</evidence>
<proteinExistence type="predicted"/>
<feature type="region of interest" description="Disordered" evidence="1">
    <location>
        <begin position="28"/>
        <end position="74"/>
    </location>
</feature>
<dbReference type="AlphaFoldDB" id="A0A423V9U7"/>
<dbReference type="Proteomes" id="UP000283895">
    <property type="component" value="Unassembled WGS sequence"/>
</dbReference>
<sequence>MSATTTDNPITTSIHRQVLQDYEIHLTGDNETAVPPNTDGPSPPASNPASWPADHRGVPPYRPVNTNLDRSQRPWGGNPVGDAFVFVMLNGVWLNAVCVPGAEL</sequence>
<evidence type="ECO:0000256" key="1">
    <source>
        <dbReference type="SAM" id="MobiDB-lite"/>
    </source>
</evidence>
<dbReference type="OrthoDB" id="5201563at2759"/>
<name>A0A423V9U7_9PEZI</name>
<comment type="caution">
    <text evidence="2">The sequence shown here is derived from an EMBL/GenBank/DDBJ whole genome shotgun (WGS) entry which is preliminary data.</text>
</comment>
<accession>A0A423V9U7</accession>
<organism evidence="2 3">
    <name type="scientific">Cytospora schulzeri</name>
    <dbReference type="NCBI Taxonomy" id="448051"/>
    <lineage>
        <taxon>Eukaryota</taxon>
        <taxon>Fungi</taxon>
        <taxon>Dikarya</taxon>
        <taxon>Ascomycota</taxon>
        <taxon>Pezizomycotina</taxon>
        <taxon>Sordariomycetes</taxon>
        <taxon>Sordariomycetidae</taxon>
        <taxon>Diaporthales</taxon>
        <taxon>Cytosporaceae</taxon>
        <taxon>Cytospora</taxon>
    </lineage>
</organism>
<reference evidence="2 3" key="1">
    <citation type="submission" date="2015-09" db="EMBL/GenBank/DDBJ databases">
        <title>Host preference determinants of Valsa canker pathogens revealed by comparative genomics.</title>
        <authorList>
            <person name="Yin Z."/>
            <person name="Huang L."/>
        </authorList>
    </citation>
    <scope>NUCLEOTIDE SEQUENCE [LARGE SCALE GENOMIC DNA]</scope>
    <source>
        <strain evidence="2 3">03-1</strain>
    </source>
</reference>
<protein>
    <submittedName>
        <fullName evidence="2">Uncharacterized protein</fullName>
    </submittedName>
</protein>
<gene>
    <name evidence="2" type="ORF">VMCG_10573</name>
</gene>
<keyword evidence="3" id="KW-1185">Reference proteome</keyword>